<dbReference type="GO" id="GO:0005886">
    <property type="term" value="C:plasma membrane"/>
    <property type="evidence" value="ECO:0007669"/>
    <property type="project" value="UniProtKB-SubCell"/>
</dbReference>
<reference evidence="11" key="2">
    <citation type="submission" date="2016-08" db="EMBL/GenBank/DDBJ databases">
        <authorList>
            <person name="Holder M.E."/>
            <person name="Ajami N.J."/>
            <person name="Petrosino J.F."/>
        </authorList>
    </citation>
    <scope>NUCLEOTIDE SEQUENCE [LARGE SCALE GENOMIC DNA]</scope>
    <source>
        <strain evidence="11">F0677</strain>
    </source>
</reference>
<dbReference type="EMBL" id="QWKU01000001">
    <property type="protein sequence ID" value="RID95073.1"/>
    <property type="molecule type" value="Genomic_DNA"/>
</dbReference>
<gene>
    <name evidence="9" type="ORF">BCB69_00095</name>
    <name evidence="10" type="ORF">DX915_03085</name>
</gene>
<dbReference type="Proteomes" id="UP000266262">
    <property type="component" value="Unassembled WGS sequence"/>
</dbReference>
<evidence type="ECO:0000256" key="6">
    <source>
        <dbReference type="ARBA" id="ARBA00023136"/>
    </source>
</evidence>
<proteinExistence type="predicted"/>
<dbReference type="SUPFAM" id="SSF103473">
    <property type="entry name" value="MFS general substrate transporter"/>
    <property type="match status" value="1"/>
</dbReference>
<keyword evidence="2" id="KW-0813">Transport</keyword>
<feature type="transmembrane region" description="Helical" evidence="7">
    <location>
        <begin position="371"/>
        <end position="389"/>
    </location>
</feature>
<evidence type="ECO:0000256" key="1">
    <source>
        <dbReference type="ARBA" id="ARBA00004651"/>
    </source>
</evidence>
<keyword evidence="12" id="KW-1185">Reference proteome</keyword>
<feature type="transmembrane region" description="Helical" evidence="7">
    <location>
        <begin position="313"/>
        <end position="333"/>
    </location>
</feature>
<evidence type="ECO:0000259" key="8">
    <source>
        <dbReference type="PROSITE" id="PS50850"/>
    </source>
</evidence>
<organism evidence="9 11">
    <name type="scientific">Dialister pneumosintes</name>
    <dbReference type="NCBI Taxonomy" id="39950"/>
    <lineage>
        <taxon>Bacteria</taxon>
        <taxon>Bacillati</taxon>
        <taxon>Bacillota</taxon>
        <taxon>Negativicutes</taxon>
        <taxon>Veillonellales</taxon>
        <taxon>Veillonellaceae</taxon>
        <taxon>Dialister</taxon>
    </lineage>
</organism>
<dbReference type="Gene3D" id="1.20.1250.20">
    <property type="entry name" value="MFS general substrate transporter like domains"/>
    <property type="match status" value="1"/>
</dbReference>
<dbReference type="PROSITE" id="PS50850">
    <property type="entry name" value="MFS"/>
    <property type="match status" value="1"/>
</dbReference>
<evidence type="ECO:0000313" key="10">
    <source>
        <dbReference type="EMBL" id="RID95073.1"/>
    </source>
</evidence>
<feature type="transmembrane region" description="Helical" evidence="7">
    <location>
        <begin position="138"/>
        <end position="159"/>
    </location>
</feature>
<dbReference type="PANTHER" id="PTHR43414:SF6">
    <property type="entry name" value="MULTIDRUG RESISTANCE PROTEIN MDTG"/>
    <property type="match status" value="1"/>
</dbReference>
<feature type="transmembrane region" description="Helical" evidence="7">
    <location>
        <begin position="80"/>
        <end position="99"/>
    </location>
</feature>
<feature type="transmembrane region" description="Helical" evidence="7">
    <location>
        <begin position="340"/>
        <end position="365"/>
    </location>
</feature>
<dbReference type="STRING" id="39950.BCB69_00095"/>
<feature type="domain" description="Major facilitator superfamily (MFS) profile" evidence="8">
    <location>
        <begin position="7"/>
        <end position="395"/>
    </location>
</feature>
<evidence type="ECO:0000313" key="12">
    <source>
        <dbReference type="Proteomes" id="UP000266262"/>
    </source>
</evidence>
<dbReference type="AlphaFoldDB" id="A0A1B3WF38"/>
<keyword evidence="3" id="KW-1003">Cell membrane</keyword>
<evidence type="ECO:0000256" key="3">
    <source>
        <dbReference type="ARBA" id="ARBA00022475"/>
    </source>
</evidence>
<protein>
    <submittedName>
        <fullName evidence="9">MFS transporter</fullName>
    </submittedName>
</protein>
<feature type="transmembrane region" description="Helical" evidence="7">
    <location>
        <begin position="9"/>
        <end position="35"/>
    </location>
</feature>
<dbReference type="Proteomes" id="UP000094757">
    <property type="component" value="Chromosome"/>
</dbReference>
<evidence type="ECO:0000256" key="2">
    <source>
        <dbReference type="ARBA" id="ARBA00022448"/>
    </source>
</evidence>
<dbReference type="OrthoDB" id="102502at2"/>
<dbReference type="InterPro" id="IPR020846">
    <property type="entry name" value="MFS_dom"/>
</dbReference>
<keyword evidence="6 7" id="KW-0472">Membrane</keyword>
<dbReference type="GO" id="GO:0022857">
    <property type="term" value="F:transmembrane transporter activity"/>
    <property type="evidence" value="ECO:0007669"/>
    <property type="project" value="InterPro"/>
</dbReference>
<evidence type="ECO:0000313" key="9">
    <source>
        <dbReference type="EMBL" id="AOH39584.1"/>
    </source>
</evidence>
<dbReference type="Pfam" id="PF07690">
    <property type="entry name" value="MFS_1"/>
    <property type="match status" value="1"/>
</dbReference>
<feature type="transmembrane region" description="Helical" evidence="7">
    <location>
        <begin position="283"/>
        <end position="301"/>
    </location>
</feature>
<name>A0A1B3WF38_9FIRM</name>
<evidence type="ECO:0000256" key="5">
    <source>
        <dbReference type="ARBA" id="ARBA00022989"/>
    </source>
</evidence>
<dbReference type="EMBL" id="CP017037">
    <property type="protein sequence ID" value="AOH39584.1"/>
    <property type="molecule type" value="Genomic_DNA"/>
</dbReference>
<feature type="transmembrane region" description="Helical" evidence="7">
    <location>
        <begin position="105"/>
        <end position="126"/>
    </location>
</feature>
<dbReference type="PANTHER" id="PTHR43414">
    <property type="entry name" value="MULTIDRUG RESISTANCE PROTEIN MDTG"/>
    <property type="match status" value="1"/>
</dbReference>
<sequence>MHINNWKQIIYTIAAIQVGTGVTIIGVLSFIPLFLVELGLSDAGEAAFWAGLVSGITPMMVSFSAPYWTRKAEEFGARKILTLILGLITIVTFACFFVKNPCQLFILRMTQGLMGGFVPVCASLTVKFTPKERMTWGLGIFQAANVMGIMFGPVIGGVVADLFGYRVPFLVFGLLALCSLIGTLLFIPNVKAEKKPKESILQSIFYFLENPTVRLMIFLQFLCNFAMTGIGPILPLYIRSMMGIDTHIVATVVGIIVFIAGGASAMASMYVSKLTVRYPMYKILMTSTLLCGIFFVLQYMMSTVWELGLFRALTGMSMGLVMPIANTVITLAVPEERRGTVFGVTTSLSLWGNVVGPVFTGVLAMQCGYGSVFWSTAFIFIFATILIKIQRERIVIDDRKRI</sequence>
<accession>A0A1B3WF38</accession>
<feature type="transmembrane region" description="Helical" evidence="7">
    <location>
        <begin position="165"/>
        <end position="187"/>
    </location>
</feature>
<feature type="transmembrane region" description="Helical" evidence="7">
    <location>
        <begin position="47"/>
        <end position="68"/>
    </location>
</feature>
<feature type="transmembrane region" description="Helical" evidence="7">
    <location>
        <begin position="250"/>
        <end position="271"/>
    </location>
</feature>
<dbReference type="InterPro" id="IPR011701">
    <property type="entry name" value="MFS"/>
</dbReference>
<dbReference type="InterPro" id="IPR036259">
    <property type="entry name" value="MFS_trans_sf"/>
</dbReference>
<keyword evidence="5 7" id="KW-1133">Transmembrane helix</keyword>
<reference evidence="10 12" key="3">
    <citation type="submission" date="2018-08" db="EMBL/GenBank/DDBJ databases">
        <title>Draft genome sequence of Dialister pneumosintes KCOM 1685.</title>
        <authorList>
            <person name="Kook J.-K."/>
            <person name="Park S.-N."/>
            <person name="Lim Y.K."/>
        </authorList>
    </citation>
    <scope>NUCLEOTIDE SEQUENCE [LARGE SCALE GENOMIC DNA]</scope>
    <source>
        <strain evidence="10 12">KCOM 1685</strain>
    </source>
</reference>
<keyword evidence="4 7" id="KW-0812">Transmembrane</keyword>
<evidence type="ECO:0000256" key="4">
    <source>
        <dbReference type="ARBA" id="ARBA00022692"/>
    </source>
</evidence>
<feature type="transmembrane region" description="Helical" evidence="7">
    <location>
        <begin position="215"/>
        <end position="238"/>
    </location>
</feature>
<evidence type="ECO:0000256" key="7">
    <source>
        <dbReference type="SAM" id="Phobius"/>
    </source>
</evidence>
<reference evidence="9" key="1">
    <citation type="submission" date="2016-08" db="EMBL/GenBank/DDBJ databases">
        <authorList>
            <person name="Seilhamer J.J."/>
        </authorList>
    </citation>
    <scope>NUCLEOTIDE SEQUENCE [LARGE SCALE GENOMIC DNA]</scope>
    <source>
        <strain evidence="9">F0677</strain>
    </source>
</reference>
<comment type="subcellular location">
    <subcellularLocation>
        <location evidence="1">Cell membrane</location>
        <topology evidence="1">Multi-pass membrane protein</topology>
    </subcellularLocation>
</comment>
<evidence type="ECO:0000313" key="11">
    <source>
        <dbReference type="Proteomes" id="UP000094757"/>
    </source>
</evidence>
<dbReference type="KEGG" id="dpn:BCB69_00095"/>